<organism evidence="4">
    <name type="scientific">Caenorhabditis brenneri</name>
    <name type="common">Nematode worm</name>
    <dbReference type="NCBI Taxonomy" id="135651"/>
    <lineage>
        <taxon>Eukaryota</taxon>
        <taxon>Metazoa</taxon>
        <taxon>Ecdysozoa</taxon>
        <taxon>Nematoda</taxon>
        <taxon>Chromadorea</taxon>
        <taxon>Rhabditida</taxon>
        <taxon>Rhabditina</taxon>
        <taxon>Rhabditomorpha</taxon>
        <taxon>Rhabditoidea</taxon>
        <taxon>Rhabditidae</taxon>
        <taxon>Peloderinae</taxon>
        <taxon>Caenorhabditis</taxon>
    </lineage>
</organism>
<gene>
    <name evidence="3" type="ORF">CAEBREN_00206</name>
</gene>
<dbReference type="FunCoup" id="G0M6V5">
    <property type="interactions" value="235"/>
</dbReference>
<dbReference type="STRING" id="135651.G0M6V5"/>
<evidence type="ECO:0000313" key="3">
    <source>
        <dbReference type="EMBL" id="EGT30137.1"/>
    </source>
</evidence>
<dbReference type="InterPro" id="IPR008139">
    <property type="entry name" value="SaposinB_dom"/>
</dbReference>
<keyword evidence="1" id="KW-1015">Disulfide bond</keyword>
<keyword evidence="4" id="KW-1185">Reference proteome</keyword>
<dbReference type="HOGENOM" id="CLU_2086914_0_0_1"/>
<dbReference type="EMBL" id="GL379786">
    <property type="protein sequence ID" value="EGT30137.1"/>
    <property type="molecule type" value="Genomic_DNA"/>
</dbReference>
<accession>G0M6V5</accession>
<name>G0M6V5_CAEBE</name>
<evidence type="ECO:0000313" key="4">
    <source>
        <dbReference type="Proteomes" id="UP000008068"/>
    </source>
</evidence>
<reference evidence="4" key="1">
    <citation type="submission" date="2011-07" db="EMBL/GenBank/DDBJ databases">
        <authorList>
            <consortium name="Caenorhabditis brenneri Sequencing and Analysis Consortium"/>
            <person name="Wilson R.K."/>
        </authorList>
    </citation>
    <scope>NUCLEOTIDE SEQUENCE [LARGE SCALE GENOMIC DNA]</scope>
    <source>
        <strain evidence="4">PB2801</strain>
    </source>
</reference>
<sequence>MIANIPGSSSQTDYCDLCVKVLKCSYGHFGKVVKSKRLLGQKLEGTCKRYPQYRRRCLELTEKNFNQIFDSFQPGNYDPIRTCTEFQECHQASTSPAPIQIEANMTQTSETPNSDSL</sequence>
<dbReference type="PROSITE" id="PS50015">
    <property type="entry name" value="SAP_B"/>
    <property type="match status" value="1"/>
</dbReference>
<feature type="domain" description="Saposin B-type" evidence="2">
    <location>
        <begin position="11"/>
        <end position="93"/>
    </location>
</feature>
<evidence type="ECO:0000259" key="2">
    <source>
        <dbReference type="PROSITE" id="PS50015"/>
    </source>
</evidence>
<dbReference type="InParanoid" id="G0M6V5"/>
<dbReference type="SUPFAM" id="SSF47862">
    <property type="entry name" value="Saposin"/>
    <property type="match status" value="1"/>
</dbReference>
<dbReference type="Gene3D" id="1.10.225.10">
    <property type="entry name" value="Saposin-like"/>
    <property type="match status" value="1"/>
</dbReference>
<dbReference type="OMA" id="AMIFREM"/>
<protein>
    <recommendedName>
        <fullName evidence="2">Saposin B-type domain-containing protein</fullName>
    </recommendedName>
</protein>
<dbReference type="InterPro" id="IPR011001">
    <property type="entry name" value="Saposin-like"/>
</dbReference>
<proteinExistence type="predicted"/>
<dbReference type="eggNOG" id="KOG1418">
    <property type="taxonomic scope" value="Eukaryota"/>
</dbReference>
<dbReference type="AlphaFoldDB" id="G0M6V5"/>
<evidence type="ECO:0000256" key="1">
    <source>
        <dbReference type="ARBA" id="ARBA00023157"/>
    </source>
</evidence>
<dbReference type="Proteomes" id="UP000008068">
    <property type="component" value="Unassembled WGS sequence"/>
</dbReference>
<dbReference type="OrthoDB" id="5856919at2759"/>